<dbReference type="Proteomes" id="UP001161423">
    <property type="component" value="Unassembled WGS sequence"/>
</dbReference>
<proteinExistence type="predicted"/>
<dbReference type="SUPFAM" id="SSF52540">
    <property type="entry name" value="P-loop containing nucleoside triphosphate hydrolases"/>
    <property type="match status" value="1"/>
</dbReference>
<keyword evidence="4" id="KW-0804">Transcription</keyword>
<reference evidence="8" key="2">
    <citation type="submission" date="2023-01" db="EMBL/GenBank/DDBJ databases">
        <title>Draft genome sequence of Methylophaga thalassica strain NBRC 102424.</title>
        <authorList>
            <person name="Sun Q."/>
            <person name="Mori K."/>
        </authorList>
    </citation>
    <scope>NUCLEOTIDE SEQUENCE</scope>
    <source>
        <strain evidence="8">NBRC 102424</strain>
    </source>
</reference>
<keyword evidence="1" id="KW-0547">Nucleotide-binding</keyword>
<feature type="domain" description="Response regulatory" evidence="7">
    <location>
        <begin position="6"/>
        <end position="122"/>
    </location>
</feature>
<dbReference type="InterPro" id="IPR025944">
    <property type="entry name" value="Sigma_54_int_dom_CS"/>
</dbReference>
<reference evidence="8" key="1">
    <citation type="journal article" date="2014" name="Int. J. Syst. Evol. Microbiol.">
        <title>Complete genome of a new Firmicutes species belonging to the dominant human colonic microbiota ('Ruminococcus bicirculans') reveals two chromosomes and a selective capacity to utilize plant glucans.</title>
        <authorList>
            <consortium name="NISC Comparative Sequencing Program"/>
            <person name="Wegmann U."/>
            <person name="Louis P."/>
            <person name="Goesmann A."/>
            <person name="Henrissat B."/>
            <person name="Duncan S.H."/>
            <person name="Flint H.J."/>
        </authorList>
    </citation>
    <scope>NUCLEOTIDE SEQUENCE</scope>
    <source>
        <strain evidence="8">NBRC 102424</strain>
    </source>
</reference>
<evidence type="ECO:0000256" key="2">
    <source>
        <dbReference type="ARBA" id="ARBA00022840"/>
    </source>
</evidence>
<dbReference type="Pfam" id="PF00158">
    <property type="entry name" value="Sigma54_activat"/>
    <property type="match status" value="1"/>
</dbReference>
<dbReference type="InterPro" id="IPR027417">
    <property type="entry name" value="P-loop_NTPase"/>
</dbReference>
<dbReference type="InterPro" id="IPR025662">
    <property type="entry name" value="Sigma_54_int_dom_ATP-bd_1"/>
</dbReference>
<dbReference type="Gene3D" id="1.10.8.60">
    <property type="match status" value="1"/>
</dbReference>
<dbReference type="PROSITE" id="PS50045">
    <property type="entry name" value="SIGMA54_INTERACT_4"/>
    <property type="match status" value="1"/>
</dbReference>
<dbReference type="Gene3D" id="3.40.50.300">
    <property type="entry name" value="P-loop containing nucleotide triphosphate hydrolases"/>
    <property type="match status" value="1"/>
</dbReference>
<name>A0ABQ5TZX4_9GAMM</name>
<dbReference type="InterPro" id="IPR009057">
    <property type="entry name" value="Homeodomain-like_sf"/>
</dbReference>
<organism evidence="8 9">
    <name type="scientific">Methylophaga thalassica</name>
    <dbReference type="NCBI Taxonomy" id="40223"/>
    <lineage>
        <taxon>Bacteria</taxon>
        <taxon>Pseudomonadati</taxon>
        <taxon>Pseudomonadota</taxon>
        <taxon>Gammaproteobacteria</taxon>
        <taxon>Thiotrichales</taxon>
        <taxon>Piscirickettsiaceae</taxon>
        <taxon>Methylophaga</taxon>
    </lineage>
</organism>
<dbReference type="EMBL" id="BSND01000013">
    <property type="protein sequence ID" value="GLQ00963.1"/>
    <property type="molecule type" value="Genomic_DNA"/>
</dbReference>
<feature type="domain" description="Sigma-54 factor interaction" evidence="6">
    <location>
        <begin position="147"/>
        <end position="383"/>
    </location>
</feature>
<protein>
    <submittedName>
        <fullName evidence="8">Acetoacetate metabolism regulatory protein AtoC</fullName>
    </submittedName>
</protein>
<dbReference type="SUPFAM" id="SSF46689">
    <property type="entry name" value="Homeodomain-like"/>
    <property type="match status" value="1"/>
</dbReference>
<dbReference type="PROSITE" id="PS00675">
    <property type="entry name" value="SIGMA54_INTERACT_1"/>
    <property type="match status" value="1"/>
</dbReference>
<dbReference type="Pfam" id="PF02954">
    <property type="entry name" value="HTH_8"/>
    <property type="match status" value="1"/>
</dbReference>
<keyword evidence="9" id="KW-1185">Reference proteome</keyword>
<dbReference type="InterPro" id="IPR002078">
    <property type="entry name" value="Sigma_54_int"/>
</dbReference>
<evidence type="ECO:0000256" key="4">
    <source>
        <dbReference type="ARBA" id="ARBA00023163"/>
    </source>
</evidence>
<evidence type="ECO:0000256" key="3">
    <source>
        <dbReference type="ARBA" id="ARBA00023015"/>
    </source>
</evidence>
<evidence type="ECO:0000313" key="9">
    <source>
        <dbReference type="Proteomes" id="UP001161423"/>
    </source>
</evidence>
<feature type="modified residue" description="4-aspartylphosphate" evidence="5">
    <location>
        <position position="55"/>
    </location>
</feature>
<dbReference type="CDD" id="cd00009">
    <property type="entry name" value="AAA"/>
    <property type="match status" value="1"/>
</dbReference>
<dbReference type="PRINTS" id="PR01590">
    <property type="entry name" value="HTHFIS"/>
</dbReference>
<evidence type="ECO:0000259" key="6">
    <source>
        <dbReference type="PROSITE" id="PS50045"/>
    </source>
</evidence>
<evidence type="ECO:0000256" key="5">
    <source>
        <dbReference type="PROSITE-ProRule" id="PRU00169"/>
    </source>
</evidence>
<dbReference type="PROSITE" id="PS50110">
    <property type="entry name" value="RESPONSE_REGULATORY"/>
    <property type="match status" value="1"/>
</dbReference>
<dbReference type="SUPFAM" id="SSF52172">
    <property type="entry name" value="CheY-like"/>
    <property type="match status" value="1"/>
</dbReference>
<dbReference type="SMART" id="SM00448">
    <property type="entry name" value="REC"/>
    <property type="match status" value="1"/>
</dbReference>
<gene>
    <name evidence="8" type="ORF">GCM10007891_28160</name>
</gene>
<dbReference type="PANTHER" id="PTHR32071">
    <property type="entry name" value="TRANSCRIPTIONAL REGULATORY PROTEIN"/>
    <property type="match status" value="1"/>
</dbReference>
<dbReference type="Pfam" id="PF00072">
    <property type="entry name" value="Response_reg"/>
    <property type="match status" value="1"/>
</dbReference>
<keyword evidence="5" id="KW-0597">Phosphoprotein</keyword>
<dbReference type="Pfam" id="PF25601">
    <property type="entry name" value="AAA_lid_14"/>
    <property type="match status" value="1"/>
</dbReference>
<dbReference type="PROSITE" id="PS00688">
    <property type="entry name" value="SIGMA54_INTERACT_3"/>
    <property type="match status" value="1"/>
</dbReference>
<dbReference type="InterPro" id="IPR058031">
    <property type="entry name" value="AAA_lid_NorR"/>
</dbReference>
<dbReference type="Gene3D" id="3.40.50.2300">
    <property type="match status" value="1"/>
</dbReference>
<evidence type="ECO:0000259" key="7">
    <source>
        <dbReference type="PROSITE" id="PS50110"/>
    </source>
</evidence>
<dbReference type="InterPro" id="IPR011006">
    <property type="entry name" value="CheY-like_superfamily"/>
</dbReference>
<dbReference type="InterPro" id="IPR003593">
    <property type="entry name" value="AAA+_ATPase"/>
</dbReference>
<sequence>MKLILNILLIEDETLFAKSVMKRLQREGHTPTIAETISDAYMVLEKTLPDIILLDVRLPDASGLDFLQVLREHQTWHVIPVVMMTAYGELEDAVRAMKLGATDYLKKPVDLDELVLTVNKVMQTQKLSQQLDYSHVRETHGSEPVVMVGQSNAMQAIKQQMERVIQLVDRAQTEYPVILINGETGTGKDVLARYYHQSGKWRDKPFVHVDCAALPKDLIEAELFGYERGAFTNAHQAKAGLIEVAEDGTLFLDEVGELPLELQSKLLNVLERRQIRRIGATQERAVNAHFIAATNRDLPQMVADGEFRSDLYFRLNVIQLQMPPLRERKIDIAPLAAHFVEMVARRYGLKPPVFTETAVSALQDYDWPGNIRELQHVVERAVMMSADGLIDVSQLIMQTTITTSQQLDPVEVLGHMTLEQVEKYLLEKALERTAGNVSRAARELGLTRMAMRYRMEKYQL</sequence>
<dbReference type="SMART" id="SM00382">
    <property type="entry name" value="AAA"/>
    <property type="match status" value="1"/>
</dbReference>
<dbReference type="InterPro" id="IPR002197">
    <property type="entry name" value="HTH_Fis"/>
</dbReference>
<dbReference type="Gene3D" id="1.10.10.60">
    <property type="entry name" value="Homeodomain-like"/>
    <property type="match status" value="1"/>
</dbReference>
<keyword evidence="2" id="KW-0067">ATP-binding</keyword>
<comment type="caution">
    <text evidence="8">The sequence shown here is derived from an EMBL/GenBank/DDBJ whole genome shotgun (WGS) entry which is preliminary data.</text>
</comment>
<accession>A0ABQ5TZX4</accession>
<evidence type="ECO:0000313" key="8">
    <source>
        <dbReference type="EMBL" id="GLQ00963.1"/>
    </source>
</evidence>
<keyword evidence="3" id="KW-0805">Transcription regulation</keyword>
<evidence type="ECO:0000256" key="1">
    <source>
        <dbReference type="ARBA" id="ARBA00022741"/>
    </source>
</evidence>
<dbReference type="InterPro" id="IPR001789">
    <property type="entry name" value="Sig_transdc_resp-reg_receiver"/>
</dbReference>